<reference evidence="1" key="2">
    <citation type="submission" date="2020-09" db="EMBL/GenBank/DDBJ databases">
        <authorList>
            <person name="Sun Q."/>
            <person name="Zhou Y."/>
        </authorList>
    </citation>
    <scope>NUCLEOTIDE SEQUENCE</scope>
    <source>
        <strain evidence="1">CGMCC 4.7308</strain>
    </source>
</reference>
<dbReference type="Proteomes" id="UP000655208">
    <property type="component" value="Unassembled WGS sequence"/>
</dbReference>
<dbReference type="InterPro" id="IPR017686">
    <property type="entry name" value="Phg/plasmid-like_prot"/>
</dbReference>
<dbReference type="Pfam" id="PF06067">
    <property type="entry name" value="DUF932"/>
    <property type="match status" value="1"/>
</dbReference>
<organism evidence="1 2">
    <name type="scientific">Nakamurella endophytica</name>
    <dbReference type="NCBI Taxonomy" id="1748367"/>
    <lineage>
        <taxon>Bacteria</taxon>
        <taxon>Bacillati</taxon>
        <taxon>Actinomycetota</taxon>
        <taxon>Actinomycetes</taxon>
        <taxon>Nakamurellales</taxon>
        <taxon>Nakamurellaceae</taxon>
        <taxon>Nakamurella</taxon>
    </lineage>
</organism>
<dbReference type="NCBIfam" id="TIGR03299">
    <property type="entry name" value="LGT_TIGR03299"/>
    <property type="match status" value="1"/>
</dbReference>
<protein>
    <recommendedName>
        <fullName evidence="3">DUF945 domain-containing protein</fullName>
    </recommendedName>
</protein>
<evidence type="ECO:0000313" key="1">
    <source>
        <dbReference type="EMBL" id="GGM15800.1"/>
    </source>
</evidence>
<dbReference type="InterPro" id="IPR026325">
    <property type="entry name" value="DUF932"/>
</dbReference>
<comment type="caution">
    <text evidence="1">The sequence shown here is derived from an EMBL/GenBank/DDBJ whole genome shotgun (WGS) entry which is preliminary data.</text>
</comment>
<dbReference type="EMBL" id="BMNA01000015">
    <property type="protein sequence ID" value="GGM15800.1"/>
    <property type="molecule type" value="Genomic_DNA"/>
</dbReference>
<evidence type="ECO:0000313" key="2">
    <source>
        <dbReference type="Proteomes" id="UP000655208"/>
    </source>
</evidence>
<accession>A0A917WMT9</accession>
<reference evidence="1" key="1">
    <citation type="journal article" date="2014" name="Int. J. Syst. Evol. Microbiol.">
        <title>Complete genome sequence of Corynebacterium casei LMG S-19264T (=DSM 44701T), isolated from a smear-ripened cheese.</title>
        <authorList>
            <consortium name="US DOE Joint Genome Institute (JGI-PGF)"/>
            <person name="Walter F."/>
            <person name="Albersmeier A."/>
            <person name="Kalinowski J."/>
            <person name="Ruckert C."/>
        </authorList>
    </citation>
    <scope>NUCLEOTIDE SEQUENCE</scope>
    <source>
        <strain evidence="1">CGMCC 4.7308</strain>
    </source>
</reference>
<dbReference type="AlphaFoldDB" id="A0A917WMT9"/>
<dbReference type="RefSeq" id="WP_188944618.1">
    <property type="nucleotide sequence ID" value="NZ_BMNA01000015.1"/>
</dbReference>
<sequence length="336" mass="36010">MAHMLENLGGAAGDASFVSARQHAWHRLGTVLPKAFDAAQAMQYAKLGGWDVRTVPLQTASSIDADGVTAGIDVPDAFATVRTNPATGKVEPLGVVGSGYRPVQNEAHAEVLNAVVDEGGAHFETAGSLRGGRQVFMTMKLPTTMRIGGVDPVDLYLVALNSHDGSSAFRLLVSPVRVVCANTQAAALRSAKSSFSIRHTAGATGRIAEARQALGLTFAYAEAFQAEADRLIEQPLSDVQFKQVIAQVWPTEATSSRTHAADERLRELSRLRRYSPTLSEDFRGSRWGAYQAITEYVDFTAPMRSRRAGQAERAERAVTGTGPAVKTRAFELIAAL</sequence>
<gene>
    <name evidence="1" type="ORF">GCM10011594_39800</name>
</gene>
<keyword evidence="2" id="KW-1185">Reference proteome</keyword>
<name>A0A917WMT9_9ACTN</name>
<evidence type="ECO:0008006" key="3">
    <source>
        <dbReference type="Google" id="ProtNLM"/>
    </source>
</evidence>
<proteinExistence type="predicted"/>